<evidence type="ECO:0000259" key="16">
    <source>
        <dbReference type="Pfam" id="PF05730"/>
    </source>
</evidence>
<keyword evidence="18" id="KW-1185">Reference proteome</keyword>
<evidence type="ECO:0000256" key="15">
    <source>
        <dbReference type="SAM" id="SignalP"/>
    </source>
</evidence>
<evidence type="ECO:0000256" key="5">
    <source>
        <dbReference type="ARBA" id="ARBA00022525"/>
    </source>
</evidence>
<evidence type="ECO:0000256" key="7">
    <source>
        <dbReference type="ARBA" id="ARBA00022692"/>
    </source>
</evidence>
<name>A0AB34FYL0_9HYPO</name>
<dbReference type="InterPro" id="IPR008427">
    <property type="entry name" value="Extracellular_membr_CFEM_dom"/>
</dbReference>
<evidence type="ECO:0000313" key="17">
    <source>
        <dbReference type="EMBL" id="KAJ6443426.1"/>
    </source>
</evidence>
<dbReference type="AlphaFoldDB" id="A0AB34FYL0"/>
<gene>
    <name evidence="17" type="ORF">O9K51_04605</name>
</gene>
<evidence type="ECO:0000256" key="1">
    <source>
        <dbReference type="ARBA" id="ARBA00004167"/>
    </source>
</evidence>
<feature type="transmembrane region" description="Helical" evidence="14">
    <location>
        <begin position="242"/>
        <end position="266"/>
    </location>
</feature>
<proteinExistence type="inferred from homology"/>
<feature type="signal peptide" evidence="15">
    <location>
        <begin position="1"/>
        <end position="22"/>
    </location>
</feature>
<dbReference type="GO" id="GO:0005576">
    <property type="term" value="C:extracellular region"/>
    <property type="evidence" value="ECO:0007669"/>
    <property type="project" value="UniProtKB-SubCell"/>
</dbReference>
<dbReference type="PANTHER" id="PTHR15549">
    <property type="entry name" value="PAIRED IMMUNOGLOBULIN-LIKE TYPE 2 RECEPTOR"/>
    <property type="match status" value="1"/>
</dbReference>
<feature type="chain" id="PRO_5044339025" evidence="15">
    <location>
        <begin position="23"/>
        <end position="340"/>
    </location>
</feature>
<evidence type="ECO:0000256" key="8">
    <source>
        <dbReference type="ARBA" id="ARBA00022729"/>
    </source>
</evidence>
<keyword evidence="12" id="KW-0449">Lipoprotein</keyword>
<protein>
    <submittedName>
        <fullName evidence="17">Fork head protein</fullName>
    </submittedName>
</protein>
<evidence type="ECO:0000256" key="2">
    <source>
        <dbReference type="ARBA" id="ARBA00004589"/>
    </source>
</evidence>
<dbReference type="GO" id="GO:0071944">
    <property type="term" value="C:cell periphery"/>
    <property type="evidence" value="ECO:0007669"/>
    <property type="project" value="UniProtKB-ARBA"/>
</dbReference>
<keyword evidence="8 15" id="KW-0732">Signal</keyword>
<feature type="region of interest" description="Disordered" evidence="13">
    <location>
        <begin position="273"/>
        <end position="302"/>
    </location>
</feature>
<sequence>MGRFTPLLLGALSALHVVGVAALDANCIPQCSATTRGEFTKFACVNADDAGCLCVKADFYYGVRDCAKGCGATEADVHQALVGGFCPGKFTHPSYAYGVLQPAYTDANRPDLRGGNLGCGPFQQRATNCSDFHTCGNSYSHSHSHSDAVLHNDNIDLQLLDVFHFRNCTANIVEHFSLRSGCIYCKNLLRNHNDVTNRVTQSIGSSTETSAPSTTAAGIPASATSSEAAAGGSSNSGLSQAAVIGIGVGIGAAVIAIAGIVICLLLRNRKRQPRQHPTFEISKPLPGAGRTYGGPDHGSFEKYHNDIELSSNRSALDEQARENKAQTLSFTLGQSFHIPS</sequence>
<reference evidence="17" key="1">
    <citation type="submission" date="2023-01" db="EMBL/GenBank/DDBJ databases">
        <title>The growth and conidiation of Purpureocillium lavendulum are regulated by nitrogen source and histone H3K14 acetylation.</title>
        <authorList>
            <person name="Tang P."/>
            <person name="Han J."/>
            <person name="Zhang C."/>
            <person name="Tang P."/>
            <person name="Qi F."/>
            <person name="Zhang K."/>
            <person name="Liang L."/>
        </authorList>
    </citation>
    <scope>NUCLEOTIDE SEQUENCE</scope>
    <source>
        <strain evidence="17">YMF1.00683</strain>
    </source>
</reference>
<evidence type="ECO:0000256" key="6">
    <source>
        <dbReference type="ARBA" id="ARBA00022622"/>
    </source>
</evidence>
<feature type="region of interest" description="Disordered" evidence="13">
    <location>
        <begin position="200"/>
        <end position="232"/>
    </location>
</feature>
<dbReference type="Proteomes" id="UP001163105">
    <property type="component" value="Unassembled WGS sequence"/>
</dbReference>
<keyword evidence="6" id="KW-0325">Glycoprotein</keyword>
<keyword evidence="9 14" id="KW-1133">Transmembrane helix</keyword>
<dbReference type="GO" id="GO:0098552">
    <property type="term" value="C:side of membrane"/>
    <property type="evidence" value="ECO:0007669"/>
    <property type="project" value="UniProtKB-KW"/>
</dbReference>
<evidence type="ECO:0000256" key="9">
    <source>
        <dbReference type="ARBA" id="ARBA00022989"/>
    </source>
</evidence>
<evidence type="ECO:0000256" key="11">
    <source>
        <dbReference type="ARBA" id="ARBA00023157"/>
    </source>
</evidence>
<evidence type="ECO:0000256" key="12">
    <source>
        <dbReference type="ARBA" id="ARBA00023288"/>
    </source>
</evidence>
<keyword evidence="11" id="KW-1015">Disulfide bond</keyword>
<keyword evidence="6" id="KW-0336">GPI-anchor</keyword>
<accession>A0AB34FYL0</accession>
<keyword evidence="7 14" id="KW-0812">Transmembrane</keyword>
<evidence type="ECO:0000256" key="13">
    <source>
        <dbReference type="SAM" id="MobiDB-lite"/>
    </source>
</evidence>
<dbReference type="EMBL" id="JAQHRD010000003">
    <property type="protein sequence ID" value="KAJ6443426.1"/>
    <property type="molecule type" value="Genomic_DNA"/>
</dbReference>
<organism evidence="17 18">
    <name type="scientific">Purpureocillium lavendulum</name>
    <dbReference type="NCBI Taxonomy" id="1247861"/>
    <lineage>
        <taxon>Eukaryota</taxon>
        <taxon>Fungi</taxon>
        <taxon>Dikarya</taxon>
        <taxon>Ascomycota</taxon>
        <taxon>Pezizomycotina</taxon>
        <taxon>Sordariomycetes</taxon>
        <taxon>Hypocreomycetidae</taxon>
        <taxon>Hypocreales</taxon>
        <taxon>Ophiocordycipitaceae</taxon>
        <taxon>Purpureocillium</taxon>
    </lineage>
</organism>
<comment type="subcellular location">
    <subcellularLocation>
        <location evidence="2">Membrane</location>
        <topology evidence="2">Lipid-anchor</topology>
        <topology evidence="2">GPI-anchor</topology>
    </subcellularLocation>
    <subcellularLocation>
        <location evidence="1">Membrane</location>
        <topology evidence="1">Single-pass membrane protein</topology>
    </subcellularLocation>
    <subcellularLocation>
        <location evidence="3">Secreted</location>
    </subcellularLocation>
</comment>
<evidence type="ECO:0000256" key="10">
    <source>
        <dbReference type="ARBA" id="ARBA00023136"/>
    </source>
</evidence>
<evidence type="ECO:0000313" key="18">
    <source>
        <dbReference type="Proteomes" id="UP001163105"/>
    </source>
</evidence>
<comment type="similarity">
    <text evidence="4">Belongs to the RBT5 family.</text>
</comment>
<comment type="caution">
    <text evidence="17">The sequence shown here is derived from an EMBL/GenBank/DDBJ whole genome shotgun (WGS) entry which is preliminary data.</text>
</comment>
<evidence type="ECO:0000256" key="4">
    <source>
        <dbReference type="ARBA" id="ARBA00010031"/>
    </source>
</evidence>
<dbReference type="Pfam" id="PF05730">
    <property type="entry name" value="CFEM"/>
    <property type="match status" value="1"/>
</dbReference>
<keyword evidence="5" id="KW-0964">Secreted</keyword>
<dbReference type="PANTHER" id="PTHR15549:SF30">
    <property type="entry name" value="MID2 DOMAIN-CONTAINING PROTEIN"/>
    <property type="match status" value="1"/>
</dbReference>
<keyword evidence="10 14" id="KW-0472">Membrane</keyword>
<evidence type="ECO:0000256" key="3">
    <source>
        <dbReference type="ARBA" id="ARBA00004613"/>
    </source>
</evidence>
<dbReference type="InterPro" id="IPR051694">
    <property type="entry name" value="Immunoregulatory_rcpt-like"/>
</dbReference>
<feature type="domain" description="CFEM" evidence="16">
    <location>
        <begin position="26"/>
        <end position="86"/>
    </location>
</feature>
<evidence type="ECO:0000256" key="14">
    <source>
        <dbReference type="SAM" id="Phobius"/>
    </source>
</evidence>
<feature type="compositionally biased region" description="Low complexity" evidence="13">
    <location>
        <begin position="205"/>
        <end position="232"/>
    </location>
</feature>